<evidence type="ECO:0000313" key="3">
    <source>
        <dbReference type="Proteomes" id="UP000265703"/>
    </source>
</evidence>
<evidence type="ECO:0000313" key="2">
    <source>
        <dbReference type="EMBL" id="RIA95080.1"/>
    </source>
</evidence>
<reference evidence="2 3" key="1">
    <citation type="submission" date="2018-06" db="EMBL/GenBank/DDBJ databases">
        <title>Comparative genomics reveals the genomic features of Rhizophagus irregularis, R. cerebriforme, R. diaphanum and Gigaspora rosea, and their symbiotic lifestyle signature.</title>
        <authorList>
            <person name="Morin E."/>
            <person name="San Clemente H."/>
            <person name="Chen E.C.H."/>
            <person name="De La Providencia I."/>
            <person name="Hainaut M."/>
            <person name="Kuo A."/>
            <person name="Kohler A."/>
            <person name="Murat C."/>
            <person name="Tang N."/>
            <person name="Roy S."/>
            <person name="Loubradou J."/>
            <person name="Henrissat B."/>
            <person name="Grigoriev I.V."/>
            <person name="Corradi N."/>
            <person name="Roux C."/>
            <person name="Martin F.M."/>
        </authorList>
    </citation>
    <scope>NUCLEOTIDE SEQUENCE [LARGE SCALE GENOMIC DNA]</scope>
    <source>
        <strain evidence="2 3">DAOM 227022</strain>
    </source>
</reference>
<proteinExistence type="predicted"/>
<comment type="caution">
    <text evidence="2">The sequence shown here is derived from an EMBL/GenBank/DDBJ whole genome shotgun (WGS) entry which is preliminary data.</text>
</comment>
<feature type="domain" description="Protein kinase" evidence="1">
    <location>
        <begin position="108"/>
        <end position="181"/>
    </location>
</feature>
<dbReference type="SUPFAM" id="SSF56112">
    <property type="entry name" value="Protein kinase-like (PK-like)"/>
    <property type="match status" value="1"/>
</dbReference>
<dbReference type="InterPro" id="IPR000719">
    <property type="entry name" value="Prot_kinase_dom"/>
</dbReference>
<dbReference type="GO" id="GO:0005524">
    <property type="term" value="F:ATP binding"/>
    <property type="evidence" value="ECO:0007669"/>
    <property type="project" value="InterPro"/>
</dbReference>
<dbReference type="OrthoDB" id="5979581at2759"/>
<gene>
    <name evidence="2" type="ORF">C1645_512094</name>
</gene>
<dbReference type="EMBL" id="QKYT01000068">
    <property type="protein sequence ID" value="RIA95080.1"/>
    <property type="molecule type" value="Genomic_DNA"/>
</dbReference>
<sequence length="181" mass="21125">MHCCTLYSGCRYCLTTNIIFGLSNQTQCRKCKRILVVNIKNITSGNNDIDKLLYDTSFNIKDYHKIVNDISSIDLTDPLNVYDFIKSNYNLAIDYYRSRIKWISYSQITNLEKLAEGGFGIIYKANWLNYYSKTIAVKRLKSSQKISKEFLNEVIFLNHNIIKISLLLIFFKKNIVVKFIS</sequence>
<dbReference type="InterPro" id="IPR011009">
    <property type="entry name" value="Kinase-like_dom_sf"/>
</dbReference>
<dbReference type="Gene3D" id="3.30.200.20">
    <property type="entry name" value="Phosphorylase Kinase, domain 1"/>
    <property type="match status" value="1"/>
</dbReference>
<name>A0A397T9Z1_9GLOM</name>
<dbReference type="PROSITE" id="PS50011">
    <property type="entry name" value="PROTEIN_KINASE_DOM"/>
    <property type="match status" value="1"/>
</dbReference>
<dbReference type="Proteomes" id="UP000265703">
    <property type="component" value="Unassembled WGS sequence"/>
</dbReference>
<evidence type="ECO:0000259" key="1">
    <source>
        <dbReference type="PROSITE" id="PS50011"/>
    </source>
</evidence>
<accession>A0A397T9Z1</accession>
<dbReference type="GO" id="GO:0004672">
    <property type="term" value="F:protein kinase activity"/>
    <property type="evidence" value="ECO:0007669"/>
    <property type="project" value="InterPro"/>
</dbReference>
<protein>
    <recommendedName>
        <fullName evidence="1">Protein kinase domain-containing protein</fullName>
    </recommendedName>
</protein>
<keyword evidence="3" id="KW-1185">Reference proteome</keyword>
<dbReference type="AlphaFoldDB" id="A0A397T9Z1"/>
<organism evidence="2 3">
    <name type="scientific">Glomus cerebriforme</name>
    <dbReference type="NCBI Taxonomy" id="658196"/>
    <lineage>
        <taxon>Eukaryota</taxon>
        <taxon>Fungi</taxon>
        <taxon>Fungi incertae sedis</taxon>
        <taxon>Mucoromycota</taxon>
        <taxon>Glomeromycotina</taxon>
        <taxon>Glomeromycetes</taxon>
        <taxon>Glomerales</taxon>
        <taxon>Glomeraceae</taxon>
        <taxon>Glomus</taxon>
    </lineage>
</organism>